<dbReference type="EMBL" id="FNYK01000069">
    <property type="protein sequence ID" value="SEJ18047.1"/>
    <property type="molecule type" value="Genomic_DNA"/>
</dbReference>
<reference evidence="3" key="1">
    <citation type="submission" date="2016-10" db="EMBL/GenBank/DDBJ databases">
        <authorList>
            <person name="Varghese N."/>
        </authorList>
    </citation>
    <scope>NUCLEOTIDE SEQUENCE [LARGE SCALE GENOMIC DNA]</scope>
    <source>
        <strain evidence="3">DSM 20406</strain>
    </source>
</reference>
<dbReference type="RefSeq" id="WP_074732695.1">
    <property type="nucleotide sequence ID" value="NZ_FNYK01000069.1"/>
</dbReference>
<keyword evidence="1" id="KW-1133">Transmembrane helix</keyword>
<feature type="transmembrane region" description="Helical" evidence="1">
    <location>
        <begin position="12"/>
        <end position="30"/>
    </location>
</feature>
<dbReference type="AlphaFoldDB" id="A0A1H6WUV1"/>
<keyword evidence="3" id="KW-1185">Reference proteome</keyword>
<proteinExistence type="predicted"/>
<gene>
    <name evidence="2" type="ORF">SAMN04487834_106915</name>
</gene>
<evidence type="ECO:0000256" key="1">
    <source>
        <dbReference type="SAM" id="Phobius"/>
    </source>
</evidence>
<protein>
    <submittedName>
        <fullName evidence="2">Uncharacterized protein</fullName>
    </submittedName>
</protein>
<feature type="transmembrane region" description="Helical" evidence="1">
    <location>
        <begin position="36"/>
        <end position="55"/>
    </location>
</feature>
<keyword evidence="1" id="KW-0472">Membrane</keyword>
<name>A0A1H6WUV1_9FIRM</name>
<evidence type="ECO:0000313" key="3">
    <source>
        <dbReference type="Proteomes" id="UP000183028"/>
    </source>
</evidence>
<accession>A0A1H6WUV1</accession>
<keyword evidence="1" id="KW-0812">Transmembrane</keyword>
<organism evidence="2 3">
    <name type="scientific">Sharpea azabuensis</name>
    <dbReference type="NCBI Taxonomy" id="322505"/>
    <lineage>
        <taxon>Bacteria</taxon>
        <taxon>Bacillati</taxon>
        <taxon>Bacillota</taxon>
        <taxon>Erysipelotrichia</taxon>
        <taxon>Erysipelotrichales</taxon>
        <taxon>Coprobacillaceae</taxon>
        <taxon>Sharpea</taxon>
    </lineage>
</organism>
<dbReference type="Proteomes" id="UP000183028">
    <property type="component" value="Unassembled WGS sequence"/>
</dbReference>
<sequence length="82" mass="9287">MKKRYLRKSVDITLIAIEVMLSPVLMIDDFEATSKSFAIVIVWALAFVLIGRILIKHSKCLEKLISDDHSKKGIKKTISTAR</sequence>
<evidence type="ECO:0000313" key="2">
    <source>
        <dbReference type="EMBL" id="SEJ18047.1"/>
    </source>
</evidence>